<gene>
    <name evidence="2" type="ORF">H4W80_010461</name>
</gene>
<dbReference type="Proteomes" id="UP000633509">
    <property type="component" value="Unassembled WGS sequence"/>
</dbReference>
<reference evidence="2 3" key="1">
    <citation type="submission" date="2020-10" db="EMBL/GenBank/DDBJ databases">
        <title>Sequencing the genomes of 1000 actinobacteria strains.</title>
        <authorList>
            <person name="Klenk H.-P."/>
        </authorList>
    </citation>
    <scope>NUCLEOTIDE SEQUENCE [LARGE SCALE GENOMIC DNA]</scope>
    <source>
        <strain evidence="2 3">DSM 43173</strain>
    </source>
</reference>
<dbReference type="InterPro" id="IPR036397">
    <property type="entry name" value="RNaseH_sf"/>
</dbReference>
<sequence>MHRVLVRFGNIPDGGGHRVLGRPAGRRNRQAMTITTRNGYGNPRLGHAFLHTAIDDHSRLAYTEILTDETKDTAGAFLRRATAWFATAGVRIERVLTDNGSCYLSRLWADTCAPLGITPNETLPASSQAMIHLASIDNPTKRITDETTSTRQGIYEDIRRKLLRSNAL</sequence>
<keyword evidence="3" id="KW-1185">Reference proteome</keyword>
<evidence type="ECO:0000259" key="1">
    <source>
        <dbReference type="PROSITE" id="PS50994"/>
    </source>
</evidence>
<organism evidence="2 3">
    <name type="scientific">Nonomuraea angiospora</name>
    <dbReference type="NCBI Taxonomy" id="46172"/>
    <lineage>
        <taxon>Bacteria</taxon>
        <taxon>Bacillati</taxon>
        <taxon>Actinomycetota</taxon>
        <taxon>Actinomycetes</taxon>
        <taxon>Streptosporangiales</taxon>
        <taxon>Streptosporangiaceae</taxon>
        <taxon>Nonomuraea</taxon>
    </lineage>
</organism>
<feature type="domain" description="Integrase catalytic" evidence="1">
    <location>
        <begin position="19"/>
        <end position="168"/>
    </location>
</feature>
<dbReference type="SUPFAM" id="SSF53098">
    <property type="entry name" value="Ribonuclease H-like"/>
    <property type="match status" value="1"/>
</dbReference>
<dbReference type="InterPro" id="IPR001584">
    <property type="entry name" value="Integrase_cat-core"/>
</dbReference>
<evidence type="ECO:0000313" key="3">
    <source>
        <dbReference type="Proteomes" id="UP000633509"/>
    </source>
</evidence>
<proteinExistence type="predicted"/>
<dbReference type="Gene3D" id="3.30.420.10">
    <property type="entry name" value="Ribonuclease H-like superfamily/Ribonuclease H"/>
    <property type="match status" value="1"/>
</dbReference>
<protein>
    <submittedName>
        <fullName evidence="2">Transposase InsO family protein</fullName>
    </submittedName>
</protein>
<accession>A0ABR9MH18</accession>
<dbReference type="Pfam" id="PF00665">
    <property type="entry name" value="rve"/>
    <property type="match status" value="1"/>
</dbReference>
<dbReference type="PROSITE" id="PS50994">
    <property type="entry name" value="INTEGRASE"/>
    <property type="match status" value="1"/>
</dbReference>
<comment type="caution">
    <text evidence="2">The sequence shown here is derived from an EMBL/GenBank/DDBJ whole genome shotgun (WGS) entry which is preliminary data.</text>
</comment>
<name>A0ABR9MH18_9ACTN</name>
<evidence type="ECO:0000313" key="2">
    <source>
        <dbReference type="EMBL" id="MBE1592203.1"/>
    </source>
</evidence>
<dbReference type="EMBL" id="JADBEK010000001">
    <property type="protein sequence ID" value="MBE1592203.1"/>
    <property type="molecule type" value="Genomic_DNA"/>
</dbReference>
<dbReference type="InterPro" id="IPR012337">
    <property type="entry name" value="RNaseH-like_sf"/>
</dbReference>